<dbReference type="AlphaFoldDB" id="F9XNS6"/>
<accession>F9XNS6</accession>
<dbReference type="RefSeq" id="XP_003848142.1">
    <property type="nucleotide sequence ID" value="XM_003848094.1"/>
</dbReference>
<name>F9XNS6_ZYMTI</name>
<dbReference type="PANTHER" id="PTHR42085">
    <property type="entry name" value="F-BOX DOMAIN-CONTAINING PROTEIN"/>
    <property type="match status" value="1"/>
</dbReference>
<dbReference type="PANTHER" id="PTHR42085:SF8">
    <property type="entry name" value="F-BOX DOMAIN-CONTAINING PROTEIN"/>
    <property type="match status" value="1"/>
</dbReference>
<dbReference type="OrthoDB" id="62952at2759"/>
<dbReference type="HOGENOM" id="CLU_077468_1_0_1"/>
<evidence type="ECO:0000313" key="2">
    <source>
        <dbReference type="Proteomes" id="UP000008062"/>
    </source>
</evidence>
<dbReference type="InterPro" id="IPR038883">
    <property type="entry name" value="AN11006-like"/>
</dbReference>
<organism evidence="1 2">
    <name type="scientific">Zymoseptoria tritici (strain CBS 115943 / IPO323)</name>
    <name type="common">Speckled leaf blotch fungus</name>
    <name type="synonym">Septoria tritici</name>
    <dbReference type="NCBI Taxonomy" id="336722"/>
    <lineage>
        <taxon>Eukaryota</taxon>
        <taxon>Fungi</taxon>
        <taxon>Dikarya</taxon>
        <taxon>Ascomycota</taxon>
        <taxon>Pezizomycotina</taxon>
        <taxon>Dothideomycetes</taxon>
        <taxon>Dothideomycetidae</taxon>
        <taxon>Mycosphaerellales</taxon>
        <taxon>Mycosphaerellaceae</taxon>
        <taxon>Zymoseptoria</taxon>
    </lineage>
</organism>
<keyword evidence="2" id="KW-1185">Reference proteome</keyword>
<dbReference type="KEGG" id="ztr:MYCGRDRAFT_106353"/>
<dbReference type="Proteomes" id="UP000008062">
    <property type="component" value="Chromosome 12"/>
</dbReference>
<reference evidence="1 2" key="1">
    <citation type="journal article" date="2011" name="PLoS Genet.">
        <title>Finished genome of the fungal wheat pathogen Mycosphaerella graminicola reveals dispensome structure, chromosome plasticity, and stealth pathogenesis.</title>
        <authorList>
            <person name="Goodwin S.B."/>
            <person name="Ben M'barek S."/>
            <person name="Dhillon B."/>
            <person name="Wittenberg A.H.J."/>
            <person name="Crane C.F."/>
            <person name="Hane J.K."/>
            <person name="Foster A.J."/>
            <person name="Van der Lee T.A.J."/>
            <person name="Grimwood J."/>
            <person name="Aerts A."/>
            <person name="Antoniw J."/>
            <person name="Bailey A."/>
            <person name="Bluhm B."/>
            <person name="Bowler J."/>
            <person name="Bristow J."/>
            <person name="van der Burgt A."/>
            <person name="Canto-Canche B."/>
            <person name="Churchill A.C.L."/>
            <person name="Conde-Ferraez L."/>
            <person name="Cools H.J."/>
            <person name="Coutinho P.M."/>
            <person name="Csukai M."/>
            <person name="Dehal P."/>
            <person name="De Wit P."/>
            <person name="Donzelli B."/>
            <person name="van de Geest H.C."/>
            <person name="van Ham R.C.H.J."/>
            <person name="Hammond-Kosack K.E."/>
            <person name="Henrissat B."/>
            <person name="Kilian A."/>
            <person name="Kobayashi A.K."/>
            <person name="Koopmann E."/>
            <person name="Kourmpetis Y."/>
            <person name="Kuzniar A."/>
            <person name="Lindquist E."/>
            <person name="Lombard V."/>
            <person name="Maliepaard C."/>
            <person name="Martins N."/>
            <person name="Mehrabi R."/>
            <person name="Nap J.P.H."/>
            <person name="Ponomarenko A."/>
            <person name="Rudd J.J."/>
            <person name="Salamov A."/>
            <person name="Schmutz J."/>
            <person name="Schouten H.J."/>
            <person name="Shapiro H."/>
            <person name="Stergiopoulos I."/>
            <person name="Torriani S.F.F."/>
            <person name="Tu H."/>
            <person name="de Vries R.P."/>
            <person name="Waalwijk C."/>
            <person name="Ware S.B."/>
            <person name="Wiebenga A."/>
            <person name="Zwiers L.-H."/>
            <person name="Oliver R.P."/>
            <person name="Grigoriev I.V."/>
            <person name="Kema G.H.J."/>
        </authorList>
    </citation>
    <scope>NUCLEOTIDE SEQUENCE [LARGE SCALE GENOMIC DNA]</scope>
    <source>
        <strain evidence="2">CBS 115943 / IPO323</strain>
    </source>
</reference>
<dbReference type="InParanoid" id="F9XNS6"/>
<sequence>MPMAYNSPPNPPAMQTWAERDIVALDRLPEPVRCRIFEIVLRVRHPLYLFQDSPTRVELFAPEKPRNWHGLLRINKRLGLEASAVLYSKNTFILTVTSPREADLLETFLRCIGPKNASFLEHLCISFPAVELYQSDEPQADSFRLRQDSARVFALLKDQCTSLSTLELCVHSKNCDGMTSTSPGQRQHIPEMLSYVERHFREMQMLGRIIIKISSGDLLPETVDAMRGHGWVIAPGRGH</sequence>
<evidence type="ECO:0000313" key="1">
    <source>
        <dbReference type="EMBL" id="EGP83118.1"/>
    </source>
</evidence>
<dbReference type="GeneID" id="13401956"/>
<protein>
    <submittedName>
        <fullName evidence="1">Uncharacterized protein</fullName>
    </submittedName>
</protein>
<dbReference type="EMBL" id="CM001207">
    <property type="protein sequence ID" value="EGP83118.1"/>
    <property type="molecule type" value="Genomic_DNA"/>
</dbReference>
<dbReference type="OMA" id="SFLNCIG"/>
<dbReference type="eggNOG" id="ENOG502SQKC">
    <property type="taxonomic scope" value="Eukaryota"/>
</dbReference>
<gene>
    <name evidence="1" type="ORF">MYCGRDRAFT_106353</name>
</gene>
<proteinExistence type="predicted"/>